<keyword evidence="2" id="KW-1185">Reference proteome</keyword>
<gene>
    <name evidence="1" type="ORF">B2G88_03270</name>
</gene>
<proteinExistence type="predicted"/>
<dbReference type="AlphaFoldDB" id="A0A202ECA4"/>
<evidence type="ECO:0000313" key="1">
    <source>
        <dbReference type="EMBL" id="OVE85847.1"/>
    </source>
</evidence>
<evidence type="ECO:0000313" key="2">
    <source>
        <dbReference type="Proteomes" id="UP000196084"/>
    </source>
</evidence>
<dbReference type="EMBL" id="MWPH01000001">
    <property type="protein sequence ID" value="OVE85847.1"/>
    <property type="molecule type" value="Genomic_DNA"/>
</dbReference>
<sequence length="68" mass="7011">MNVFISGKATQCRSNSTRAATCSIDHKAGGGVTADAAVECALSAYEVATAGDLILVDRPLFVRCDGSF</sequence>
<accession>A0A202ECA4</accession>
<comment type="caution">
    <text evidence="1">The sequence shown here is derived from an EMBL/GenBank/DDBJ whole genome shotgun (WGS) entry which is preliminary data.</text>
</comment>
<reference evidence="1 2" key="1">
    <citation type="submission" date="2017-02" db="EMBL/GenBank/DDBJ databases">
        <title>Natronthermophilus aegyptiacus gen. nov.,sp. nov., an aerobic, extremely halophilic alkalithermophilic archaeon isolated from the athalassohaline Wadi An Natrun, Egypt.</title>
        <authorList>
            <person name="Zhao B."/>
        </authorList>
    </citation>
    <scope>NUCLEOTIDE SEQUENCE [LARGE SCALE GENOMIC DNA]</scope>
    <source>
        <strain evidence="1 2">CGMCC 1.3597</strain>
    </source>
</reference>
<dbReference type="Proteomes" id="UP000196084">
    <property type="component" value="Unassembled WGS sequence"/>
</dbReference>
<organism evidence="1 2">
    <name type="scientific">Natronolimnobius baerhuensis</name>
    <dbReference type="NCBI Taxonomy" id="253108"/>
    <lineage>
        <taxon>Archaea</taxon>
        <taxon>Methanobacteriati</taxon>
        <taxon>Methanobacteriota</taxon>
        <taxon>Stenosarchaea group</taxon>
        <taxon>Halobacteria</taxon>
        <taxon>Halobacteriales</taxon>
        <taxon>Natrialbaceae</taxon>
        <taxon>Natronolimnobius</taxon>
    </lineage>
</organism>
<protein>
    <submittedName>
        <fullName evidence="1">Uncharacterized protein</fullName>
    </submittedName>
</protein>
<name>A0A202ECA4_9EURY</name>